<feature type="transmembrane region" description="Helical" evidence="6">
    <location>
        <begin position="184"/>
        <end position="206"/>
    </location>
</feature>
<dbReference type="InterPro" id="IPR024320">
    <property type="entry name" value="LPG_synthase_C"/>
</dbReference>
<dbReference type="PANTHER" id="PTHR34697">
    <property type="entry name" value="PHOSPHATIDYLGLYCEROL LYSYLTRANSFERASE"/>
    <property type="match status" value="1"/>
</dbReference>
<comment type="caution">
    <text evidence="8">The sequence shown here is derived from an EMBL/GenBank/DDBJ whole genome shotgun (WGS) entry which is preliminary data.</text>
</comment>
<reference evidence="8 9" key="1">
    <citation type="submission" date="2014-03" db="EMBL/GenBank/DDBJ databases">
        <title>The draft genome sequence of Thioclava dalianensis DLFJ1-1.</title>
        <authorList>
            <person name="Lai Q."/>
            <person name="Shao Z."/>
        </authorList>
    </citation>
    <scope>NUCLEOTIDE SEQUENCE [LARGE SCALE GENOMIC DNA]</scope>
    <source>
        <strain evidence="8 9">DLFJ1-1</strain>
    </source>
</reference>
<dbReference type="OrthoDB" id="145485at2"/>
<evidence type="ECO:0000259" key="7">
    <source>
        <dbReference type="PROSITE" id="PS51186"/>
    </source>
</evidence>
<dbReference type="RefSeq" id="WP_051693493.1">
    <property type="nucleotide sequence ID" value="NZ_FOVB01000002.1"/>
</dbReference>
<evidence type="ECO:0000313" key="8">
    <source>
        <dbReference type="EMBL" id="KEP69593.1"/>
    </source>
</evidence>
<dbReference type="GO" id="GO:0016747">
    <property type="term" value="F:acyltransferase activity, transferring groups other than amino-acyl groups"/>
    <property type="evidence" value="ECO:0007669"/>
    <property type="project" value="InterPro"/>
</dbReference>
<dbReference type="eggNOG" id="COG2898">
    <property type="taxonomic scope" value="Bacteria"/>
</dbReference>
<name>A0A074TKR0_9RHOB</name>
<feature type="transmembrane region" description="Helical" evidence="6">
    <location>
        <begin position="292"/>
        <end position="314"/>
    </location>
</feature>
<dbReference type="SUPFAM" id="SSF55729">
    <property type="entry name" value="Acyl-CoA N-acyltransferases (Nat)"/>
    <property type="match status" value="1"/>
</dbReference>
<dbReference type="InterPro" id="IPR051211">
    <property type="entry name" value="PG_lysyltransferase"/>
</dbReference>
<evidence type="ECO:0000256" key="4">
    <source>
        <dbReference type="ARBA" id="ARBA00022989"/>
    </source>
</evidence>
<dbReference type="GO" id="GO:0016755">
    <property type="term" value="F:aminoacyltransferase activity"/>
    <property type="evidence" value="ECO:0007669"/>
    <property type="project" value="TreeGrafter"/>
</dbReference>
<dbReference type="InterPro" id="IPR016181">
    <property type="entry name" value="Acyl_CoA_acyltransferase"/>
</dbReference>
<dbReference type="GO" id="GO:0005886">
    <property type="term" value="C:plasma membrane"/>
    <property type="evidence" value="ECO:0007669"/>
    <property type="project" value="UniProtKB-SubCell"/>
</dbReference>
<feature type="transmembrane region" description="Helical" evidence="6">
    <location>
        <begin position="72"/>
        <end position="92"/>
    </location>
</feature>
<feature type="transmembrane region" description="Helical" evidence="6">
    <location>
        <begin position="149"/>
        <end position="172"/>
    </location>
</feature>
<feature type="transmembrane region" description="Helical" evidence="6">
    <location>
        <begin position="113"/>
        <end position="137"/>
    </location>
</feature>
<protein>
    <submittedName>
        <fullName evidence="8">Membrane protein</fullName>
    </submittedName>
</protein>
<proteinExistence type="predicted"/>
<feature type="domain" description="N-acetyltransferase" evidence="7">
    <location>
        <begin position="479"/>
        <end position="626"/>
    </location>
</feature>
<keyword evidence="3 6" id="KW-0812">Transmembrane</keyword>
<evidence type="ECO:0000256" key="1">
    <source>
        <dbReference type="ARBA" id="ARBA00004651"/>
    </source>
</evidence>
<dbReference type="Pfam" id="PF09924">
    <property type="entry name" value="LPG_synthase_C"/>
    <property type="match status" value="1"/>
</dbReference>
<evidence type="ECO:0000256" key="6">
    <source>
        <dbReference type="SAM" id="Phobius"/>
    </source>
</evidence>
<feature type="transmembrane region" description="Helical" evidence="6">
    <location>
        <begin position="226"/>
        <end position="245"/>
    </location>
</feature>
<dbReference type="GO" id="GO:0055091">
    <property type="term" value="P:phospholipid homeostasis"/>
    <property type="evidence" value="ECO:0007669"/>
    <property type="project" value="TreeGrafter"/>
</dbReference>
<dbReference type="STRING" id="1185766.SAMN05216224_102672"/>
<organism evidence="8 9">
    <name type="scientific">Thioclava dalianensis</name>
    <dbReference type="NCBI Taxonomy" id="1185766"/>
    <lineage>
        <taxon>Bacteria</taxon>
        <taxon>Pseudomonadati</taxon>
        <taxon>Pseudomonadota</taxon>
        <taxon>Alphaproteobacteria</taxon>
        <taxon>Rhodobacterales</taxon>
        <taxon>Paracoccaceae</taxon>
        <taxon>Thioclava</taxon>
    </lineage>
</organism>
<evidence type="ECO:0000313" key="9">
    <source>
        <dbReference type="Proteomes" id="UP000027725"/>
    </source>
</evidence>
<keyword evidence="9" id="KW-1185">Reference proteome</keyword>
<keyword evidence="2" id="KW-1003">Cell membrane</keyword>
<accession>A0A074TKR0</accession>
<gene>
    <name evidence="8" type="ORF">DL1_03045</name>
</gene>
<keyword evidence="5 6" id="KW-0472">Membrane</keyword>
<sequence length="665" mass="71204">MRQQVHDKTRRALARVRSVQTEQAGRLPGWARAARRQIIVLAVLAGLAMVLRDRIAHLDWPAILSSVAQVTALQWLGAALATTASFAALAKYDALLHRMLGTGQPSGRAGRAGWVAIAISQTLGFGLISGALVRWRMLPGLSLLSATRLTLAVAASFLAGWAVLSAAVLLILPLPMHGQGATALRVLAGLALLGGGAVTALALYRPNLRLAGWKLRLPPLAVQGRILWLCAIDTAFAALALWLLLPAESGIGFLALYPAFLIALGAGFVSGSPGGVGPFEVTLLALLPPDQTAQILAAILAWRLVYYAAPTLAAMGMLARPPRRAPELAPARLLAPDPDLPVWLERQLARSDQAELGLLRQGEHGVLIDPGARGGWMIGRTPQALVGLLDPFGARNTGRLLDDLRHKARDEGRIACAYKLTPRAAARARKARWHVTLMATECWLETKGFSTDQPARSGLRRKLRKAAKAGIRCTHEACIEPTALTPVAARWHEVRGGERGFSMGRFCPDYIAGQSVIVARKGDEIVGFASFHTNDREWVLDLMRPAPDAPDGTMQALIVTAIEAARISGATRLSLAALPPCPSRFTGPARHVWQRAERMAGAAGLRQFKLGFAPHLSPRYMAAPTRVSLLLGGLDIARQIHAPPPLPGASAPRHGLFHKFRSLSS</sequence>
<evidence type="ECO:0000256" key="3">
    <source>
        <dbReference type="ARBA" id="ARBA00022692"/>
    </source>
</evidence>
<feature type="transmembrane region" description="Helical" evidence="6">
    <location>
        <begin position="252"/>
        <end position="272"/>
    </location>
</feature>
<dbReference type="Proteomes" id="UP000027725">
    <property type="component" value="Unassembled WGS sequence"/>
</dbReference>
<dbReference type="AlphaFoldDB" id="A0A074TKR0"/>
<dbReference type="PANTHER" id="PTHR34697:SF2">
    <property type="entry name" value="PHOSPHATIDYLGLYCEROL LYSYLTRANSFERASE"/>
    <property type="match status" value="1"/>
</dbReference>
<feature type="transmembrane region" description="Helical" evidence="6">
    <location>
        <begin position="33"/>
        <end position="52"/>
    </location>
</feature>
<dbReference type="EMBL" id="JHEH01000012">
    <property type="protein sequence ID" value="KEP69593.1"/>
    <property type="molecule type" value="Genomic_DNA"/>
</dbReference>
<evidence type="ECO:0000256" key="2">
    <source>
        <dbReference type="ARBA" id="ARBA00022475"/>
    </source>
</evidence>
<keyword evidence="4 6" id="KW-1133">Transmembrane helix</keyword>
<evidence type="ECO:0000256" key="5">
    <source>
        <dbReference type="ARBA" id="ARBA00023136"/>
    </source>
</evidence>
<dbReference type="InterPro" id="IPR000182">
    <property type="entry name" value="GNAT_dom"/>
</dbReference>
<dbReference type="PROSITE" id="PS51186">
    <property type="entry name" value="GNAT"/>
    <property type="match status" value="1"/>
</dbReference>
<comment type="subcellular location">
    <subcellularLocation>
        <location evidence="1">Cell membrane</location>
        <topology evidence="1">Multi-pass membrane protein</topology>
    </subcellularLocation>
</comment>